<evidence type="ECO:0000313" key="1">
    <source>
        <dbReference type="EMBL" id="GFO04062.1"/>
    </source>
</evidence>
<accession>A0AAV4AB09</accession>
<reference evidence="1 2" key="1">
    <citation type="journal article" date="2021" name="Elife">
        <title>Chloroplast acquisition without the gene transfer in kleptoplastic sea slugs, Plakobranchus ocellatus.</title>
        <authorList>
            <person name="Maeda T."/>
            <person name="Takahashi S."/>
            <person name="Yoshida T."/>
            <person name="Shimamura S."/>
            <person name="Takaki Y."/>
            <person name="Nagai Y."/>
            <person name="Toyoda A."/>
            <person name="Suzuki Y."/>
            <person name="Arimoto A."/>
            <person name="Ishii H."/>
            <person name="Satoh N."/>
            <person name="Nishiyama T."/>
            <person name="Hasebe M."/>
            <person name="Maruyama T."/>
            <person name="Minagawa J."/>
            <person name="Obokata J."/>
            <person name="Shigenobu S."/>
        </authorList>
    </citation>
    <scope>NUCLEOTIDE SEQUENCE [LARGE SCALE GENOMIC DNA]</scope>
</reference>
<dbReference type="AlphaFoldDB" id="A0AAV4AB09"/>
<keyword evidence="2" id="KW-1185">Reference proteome</keyword>
<organism evidence="1 2">
    <name type="scientific">Plakobranchus ocellatus</name>
    <dbReference type="NCBI Taxonomy" id="259542"/>
    <lineage>
        <taxon>Eukaryota</taxon>
        <taxon>Metazoa</taxon>
        <taxon>Spiralia</taxon>
        <taxon>Lophotrochozoa</taxon>
        <taxon>Mollusca</taxon>
        <taxon>Gastropoda</taxon>
        <taxon>Heterobranchia</taxon>
        <taxon>Euthyneura</taxon>
        <taxon>Panpulmonata</taxon>
        <taxon>Sacoglossa</taxon>
        <taxon>Placobranchoidea</taxon>
        <taxon>Plakobranchidae</taxon>
        <taxon>Plakobranchus</taxon>
    </lineage>
</organism>
<name>A0AAV4AB09_9GAST</name>
<comment type="caution">
    <text evidence="1">The sequence shown here is derived from an EMBL/GenBank/DDBJ whole genome shotgun (WGS) entry which is preliminary data.</text>
</comment>
<proteinExistence type="predicted"/>
<dbReference type="PANTHER" id="PTHR10773">
    <property type="entry name" value="DNA-DIRECTED RNA POLYMERASES I, II, AND III SUBUNIT RPABC2"/>
    <property type="match status" value="1"/>
</dbReference>
<protein>
    <submittedName>
        <fullName evidence="1">DNA repair protein rhp54</fullName>
    </submittedName>
</protein>
<dbReference type="PANTHER" id="PTHR10773:SF19">
    <property type="match status" value="1"/>
</dbReference>
<evidence type="ECO:0000313" key="2">
    <source>
        <dbReference type="Proteomes" id="UP000735302"/>
    </source>
</evidence>
<gene>
    <name evidence="1" type="ORF">PoB_003056700</name>
</gene>
<dbReference type="Proteomes" id="UP000735302">
    <property type="component" value="Unassembled WGS sequence"/>
</dbReference>
<dbReference type="EMBL" id="BLXT01003735">
    <property type="protein sequence ID" value="GFO04062.1"/>
    <property type="molecule type" value="Genomic_DNA"/>
</dbReference>
<sequence>MYDLCREQCTERGLEPVKLHKYRQICNQQFNIRFMKPKSDRCDTCESHKMNDEKGVQSSEKDREAFARHTFLKDNAREARQRDRESSSAVLPRSNVSNFYYRRKLSVYNLTVHYSLDKSSYCCIWNEAEGGRCGNTIASALLKVLDQFTQENPTINNIILWSDSCVAQNRNSLMSYALLSFMRAHPHIKILTQKYSEAGHSLVQEVDSVHSAIECHLARCEVFSPVTLIRQLLSVRRNPKLMILQMKHRFSVL</sequence>